<gene>
    <name evidence="3" type="ORF">SAMN05421643_10897</name>
</gene>
<feature type="chain" id="PRO_5011535870" evidence="1">
    <location>
        <begin position="30"/>
        <end position="328"/>
    </location>
</feature>
<feature type="domain" description="AB hydrolase-1" evidence="2">
    <location>
        <begin position="49"/>
        <end position="182"/>
    </location>
</feature>
<dbReference type="RefSeq" id="WP_092689633.1">
    <property type="nucleotide sequence ID" value="NZ_FNPK01000008.1"/>
</dbReference>
<keyword evidence="4" id="KW-1185">Reference proteome</keyword>
<dbReference type="InterPro" id="IPR000073">
    <property type="entry name" value="AB_hydrolase_1"/>
</dbReference>
<dbReference type="Proteomes" id="UP000199035">
    <property type="component" value="Unassembled WGS sequence"/>
</dbReference>
<evidence type="ECO:0000313" key="3">
    <source>
        <dbReference type="EMBL" id="SDY36078.1"/>
    </source>
</evidence>
<protein>
    <submittedName>
        <fullName evidence="3">Triacylglycerol lipase</fullName>
    </submittedName>
</protein>
<proteinExistence type="predicted"/>
<dbReference type="InterPro" id="IPR029058">
    <property type="entry name" value="AB_hydrolase_fold"/>
</dbReference>
<dbReference type="Pfam" id="PF00561">
    <property type="entry name" value="Abhydrolase_1"/>
    <property type="match status" value="1"/>
</dbReference>
<dbReference type="EMBL" id="FNPK01000008">
    <property type="protein sequence ID" value="SDY36078.1"/>
    <property type="molecule type" value="Genomic_DNA"/>
</dbReference>
<evidence type="ECO:0000256" key="1">
    <source>
        <dbReference type="SAM" id="SignalP"/>
    </source>
</evidence>
<dbReference type="SUPFAM" id="SSF53474">
    <property type="entry name" value="alpha/beta-Hydrolases"/>
    <property type="match status" value="1"/>
</dbReference>
<name>A0A1H3J9I8_9GAMM</name>
<evidence type="ECO:0000313" key="4">
    <source>
        <dbReference type="Proteomes" id="UP000199035"/>
    </source>
</evidence>
<feature type="signal peptide" evidence="1">
    <location>
        <begin position="1"/>
        <end position="29"/>
    </location>
</feature>
<dbReference type="AlphaFoldDB" id="A0A1H3J9I8"/>
<sequence>MKILTTKTKAVTFAVMATLSMGLTAETQAAEGILQVKETVKSDYAKTKYPIVMTHGWLGWSRIGNDSFNIDYWYQILPDMARNGANVFAAQLSPAHTTEFRGEQLIAQVEEIRALTGKDKVNLIGHSHGGPTVRYVAAVKPQYVASVTGVGGTFRGSKVADDIQGNQGSRTFFNILGDYIVAPLISWAEGNPEMPYNFDASMASLSEAGSADFNKRFPTTALATDCNKSGDKVTNGIYYYSWGGTAQTTNLLDIDTILMQLGPLSYGNKDNDGMVARCSTHIGQVIRDNYNLNHTDLANMLFGLKGLFAPDPVALYRQHANRLKLQGL</sequence>
<dbReference type="Gene3D" id="3.40.50.1820">
    <property type="entry name" value="alpha/beta hydrolase"/>
    <property type="match status" value="1"/>
</dbReference>
<accession>A0A1H3J9I8</accession>
<dbReference type="STRING" id="595670.SAMN05421643_10897"/>
<organism evidence="3 4">
    <name type="scientific">Acinetobacter kyonggiensis</name>
    <dbReference type="NCBI Taxonomy" id="595670"/>
    <lineage>
        <taxon>Bacteria</taxon>
        <taxon>Pseudomonadati</taxon>
        <taxon>Pseudomonadota</taxon>
        <taxon>Gammaproteobacteria</taxon>
        <taxon>Moraxellales</taxon>
        <taxon>Moraxellaceae</taxon>
        <taxon>Acinetobacter</taxon>
    </lineage>
</organism>
<keyword evidence="1" id="KW-0732">Signal</keyword>
<evidence type="ECO:0000259" key="2">
    <source>
        <dbReference type="Pfam" id="PF00561"/>
    </source>
</evidence>
<reference evidence="4" key="1">
    <citation type="submission" date="2016-10" db="EMBL/GenBank/DDBJ databases">
        <authorList>
            <person name="Varghese N."/>
            <person name="Submissions S."/>
        </authorList>
    </citation>
    <scope>NUCLEOTIDE SEQUENCE [LARGE SCALE GENOMIC DNA]</scope>
    <source>
        <strain evidence="4">ANC 5109</strain>
    </source>
</reference>